<feature type="compositionally biased region" description="Low complexity" evidence="9">
    <location>
        <begin position="249"/>
        <end position="260"/>
    </location>
</feature>
<feature type="compositionally biased region" description="Low complexity" evidence="9">
    <location>
        <begin position="114"/>
        <end position="125"/>
    </location>
</feature>
<evidence type="ECO:0000256" key="6">
    <source>
        <dbReference type="ARBA" id="ARBA00023157"/>
    </source>
</evidence>
<feature type="signal peptide" evidence="10">
    <location>
        <begin position="1"/>
        <end position="25"/>
    </location>
</feature>
<feature type="compositionally biased region" description="Low complexity" evidence="9">
    <location>
        <begin position="87"/>
        <end position="96"/>
    </location>
</feature>
<dbReference type="EMBL" id="GHES01005157">
    <property type="protein sequence ID" value="MPA35716.1"/>
    <property type="molecule type" value="Transcribed_RNA"/>
</dbReference>
<feature type="compositionally biased region" description="Low complexity" evidence="9">
    <location>
        <begin position="214"/>
        <end position="227"/>
    </location>
</feature>
<keyword evidence="7" id="KW-0325">Glycoprotein</keyword>
<evidence type="ECO:0000256" key="7">
    <source>
        <dbReference type="ARBA" id="ARBA00023180"/>
    </source>
</evidence>
<dbReference type="PANTHER" id="PTHR31044">
    <property type="entry name" value="BETA-1,3 GLUCANASE"/>
    <property type="match status" value="1"/>
</dbReference>
<dbReference type="Gene3D" id="1.20.58.1040">
    <property type="match status" value="1"/>
</dbReference>
<dbReference type="GO" id="GO:0005886">
    <property type="term" value="C:plasma membrane"/>
    <property type="evidence" value="ECO:0007669"/>
    <property type="project" value="UniProtKB-SubCell"/>
</dbReference>
<dbReference type="PANTHER" id="PTHR31044:SF127">
    <property type="entry name" value="X8 DOMAIN-CONTAINING PROTEIN"/>
    <property type="match status" value="1"/>
</dbReference>
<reference evidence="12" key="1">
    <citation type="submission" date="2019-08" db="EMBL/GenBank/DDBJ databases">
        <title>Reference gene set and small RNA set construction with multiple tissues from Davidia involucrata Baill.</title>
        <authorList>
            <person name="Yang H."/>
            <person name="Zhou C."/>
            <person name="Li G."/>
            <person name="Wang J."/>
            <person name="Gao P."/>
            <person name="Wang M."/>
            <person name="Wang R."/>
            <person name="Zhao Y."/>
        </authorList>
    </citation>
    <scope>NUCLEOTIDE SEQUENCE</scope>
    <source>
        <tissue evidence="12">Mixed with DoveR01_LX</tissue>
    </source>
</reference>
<gene>
    <name evidence="12" type="ORF">Din_005157</name>
</gene>
<dbReference type="FunFam" id="1.20.58.1040:FF:000001">
    <property type="entry name" value="Glucan endo-1,3-beta-glucosidase 4"/>
    <property type="match status" value="1"/>
</dbReference>
<protein>
    <recommendedName>
        <fullName evidence="11">X8 domain-containing protein</fullName>
    </recommendedName>
</protein>
<feature type="domain" description="X8" evidence="11">
    <location>
        <begin position="130"/>
        <end position="214"/>
    </location>
</feature>
<keyword evidence="6" id="KW-1015">Disulfide bond</keyword>
<evidence type="ECO:0000256" key="4">
    <source>
        <dbReference type="ARBA" id="ARBA00022729"/>
    </source>
</evidence>
<evidence type="ECO:0000259" key="11">
    <source>
        <dbReference type="SMART" id="SM00768"/>
    </source>
</evidence>
<keyword evidence="8" id="KW-0449">Lipoprotein</keyword>
<dbReference type="GO" id="GO:0098552">
    <property type="term" value="C:side of membrane"/>
    <property type="evidence" value="ECO:0007669"/>
    <property type="project" value="UniProtKB-KW"/>
</dbReference>
<organism evidence="12">
    <name type="scientific">Davidia involucrata</name>
    <name type="common">Dove tree</name>
    <dbReference type="NCBI Taxonomy" id="16924"/>
    <lineage>
        <taxon>Eukaryota</taxon>
        <taxon>Viridiplantae</taxon>
        <taxon>Streptophyta</taxon>
        <taxon>Embryophyta</taxon>
        <taxon>Tracheophyta</taxon>
        <taxon>Spermatophyta</taxon>
        <taxon>Magnoliopsida</taxon>
        <taxon>eudicotyledons</taxon>
        <taxon>Gunneridae</taxon>
        <taxon>Pentapetalae</taxon>
        <taxon>asterids</taxon>
        <taxon>Cornales</taxon>
        <taxon>Nyssaceae</taxon>
        <taxon>Davidia</taxon>
    </lineage>
</organism>
<evidence type="ECO:0000256" key="2">
    <source>
        <dbReference type="ARBA" id="ARBA00022475"/>
    </source>
</evidence>
<accession>A0A5B6YWI7</accession>
<sequence length="297" mass="30863">MDATVLQSSLFFLLCLLLIPDSSIAEKPPSEAIRRNRKLEHQGNQIISSSLKYSTQLDAIPITIPIINPTTPTTTTPIVASPPPPTTTTEPVTTPTTPTPTMPGTTPTTPTPTMPGTTPTTPTPTTSGGAWCIASPTASPTALQVALDYACGYGGADCSALQPGASCNNPNSVRDHASYAFNDYYQKNPVPTSCVFGGTAQLTYTDPSSGNCHYASPTATPSPSTANNPPPSSTNYPPPSSTNYPPPSSSIYPTTPSGPTEYGLEPTGSPNSADSASRNLLLLLTITCLSLLAENYL</sequence>
<keyword evidence="4 10" id="KW-0732">Signal</keyword>
<dbReference type="InterPro" id="IPR012946">
    <property type="entry name" value="X8"/>
</dbReference>
<proteinExistence type="predicted"/>
<dbReference type="GO" id="GO:0009506">
    <property type="term" value="C:plasmodesma"/>
    <property type="evidence" value="ECO:0007669"/>
    <property type="project" value="UniProtKB-ARBA"/>
</dbReference>
<dbReference type="Pfam" id="PF07983">
    <property type="entry name" value="X8"/>
    <property type="match status" value="1"/>
</dbReference>
<evidence type="ECO:0000313" key="12">
    <source>
        <dbReference type="EMBL" id="MPA35716.1"/>
    </source>
</evidence>
<dbReference type="PRINTS" id="PR01217">
    <property type="entry name" value="PRICHEXTENSN"/>
</dbReference>
<evidence type="ECO:0000256" key="8">
    <source>
        <dbReference type="ARBA" id="ARBA00023288"/>
    </source>
</evidence>
<name>A0A5B6YWI7_DAVIN</name>
<keyword evidence="5" id="KW-0472">Membrane</keyword>
<feature type="compositionally biased region" description="Pro residues" evidence="9">
    <location>
        <begin position="228"/>
        <end position="248"/>
    </location>
</feature>
<evidence type="ECO:0000256" key="1">
    <source>
        <dbReference type="ARBA" id="ARBA00004609"/>
    </source>
</evidence>
<dbReference type="SMART" id="SM00768">
    <property type="entry name" value="X8"/>
    <property type="match status" value="1"/>
</dbReference>
<evidence type="ECO:0000256" key="3">
    <source>
        <dbReference type="ARBA" id="ARBA00022622"/>
    </source>
</evidence>
<evidence type="ECO:0000256" key="9">
    <source>
        <dbReference type="SAM" id="MobiDB-lite"/>
    </source>
</evidence>
<evidence type="ECO:0000256" key="5">
    <source>
        <dbReference type="ARBA" id="ARBA00023136"/>
    </source>
</evidence>
<dbReference type="InterPro" id="IPR044788">
    <property type="entry name" value="X8_dom_prot"/>
</dbReference>
<feature type="region of interest" description="Disordered" evidence="9">
    <location>
        <begin position="73"/>
        <end position="125"/>
    </location>
</feature>
<keyword evidence="2" id="KW-1003">Cell membrane</keyword>
<evidence type="ECO:0000256" key="10">
    <source>
        <dbReference type="SAM" id="SignalP"/>
    </source>
</evidence>
<comment type="subcellular location">
    <subcellularLocation>
        <location evidence="1">Cell membrane</location>
        <topology evidence="1">Lipid-anchor</topology>
        <topology evidence="1">GPI-anchor</topology>
    </subcellularLocation>
</comment>
<feature type="region of interest" description="Disordered" evidence="9">
    <location>
        <begin position="214"/>
        <end position="274"/>
    </location>
</feature>
<dbReference type="AlphaFoldDB" id="A0A5B6YWI7"/>
<feature type="chain" id="PRO_5022869390" description="X8 domain-containing protein" evidence="10">
    <location>
        <begin position="26"/>
        <end position="297"/>
    </location>
</feature>
<keyword evidence="3" id="KW-0336">GPI-anchor</keyword>